<dbReference type="Proteomes" id="UP001500804">
    <property type="component" value="Unassembled WGS sequence"/>
</dbReference>
<evidence type="ECO:0000313" key="1">
    <source>
        <dbReference type="EMBL" id="GAA5134007.1"/>
    </source>
</evidence>
<dbReference type="RefSeq" id="WP_345609737.1">
    <property type="nucleotide sequence ID" value="NZ_BAABJO010000028.1"/>
</dbReference>
<accession>A0ABP9NTV9</accession>
<keyword evidence="2" id="KW-1185">Reference proteome</keyword>
<reference evidence="2" key="1">
    <citation type="journal article" date="2019" name="Int. J. Syst. Evol. Microbiol.">
        <title>The Global Catalogue of Microorganisms (GCM) 10K type strain sequencing project: providing services to taxonomists for standard genome sequencing and annotation.</title>
        <authorList>
            <consortium name="The Broad Institute Genomics Platform"/>
            <consortium name="The Broad Institute Genome Sequencing Center for Infectious Disease"/>
            <person name="Wu L."/>
            <person name="Ma J."/>
        </authorList>
    </citation>
    <scope>NUCLEOTIDE SEQUENCE [LARGE SCALE GENOMIC DNA]</scope>
    <source>
        <strain evidence="2">JCM 18302</strain>
    </source>
</reference>
<comment type="caution">
    <text evidence="1">The sequence shown here is derived from an EMBL/GenBank/DDBJ whole genome shotgun (WGS) entry which is preliminary data.</text>
</comment>
<evidence type="ECO:0008006" key="3">
    <source>
        <dbReference type="Google" id="ProtNLM"/>
    </source>
</evidence>
<evidence type="ECO:0000313" key="2">
    <source>
        <dbReference type="Proteomes" id="UP001500804"/>
    </source>
</evidence>
<gene>
    <name evidence="1" type="ORF">GCM10023320_61130</name>
</gene>
<name>A0ABP9NTV9_9PSEU</name>
<dbReference type="EMBL" id="BAABJO010000028">
    <property type="protein sequence ID" value="GAA5134007.1"/>
    <property type="molecule type" value="Genomic_DNA"/>
</dbReference>
<organism evidence="1 2">
    <name type="scientific">Pseudonocardia adelaidensis</name>
    <dbReference type="NCBI Taxonomy" id="648754"/>
    <lineage>
        <taxon>Bacteria</taxon>
        <taxon>Bacillati</taxon>
        <taxon>Actinomycetota</taxon>
        <taxon>Actinomycetes</taxon>
        <taxon>Pseudonocardiales</taxon>
        <taxon>Pseudonocardiaceae</taxon>
        <taxon>Pseudonocardia</taxon>
    </lineage>
</organism>
<proteinExistence type="predicted"/>
<sequence>MPGLLPSAALRIEPSAIPVVRLAFDDSLAELRSHLVRLRQEGYIAEPWLGDPVSADTAREYNSRVMDAADGSYAAMVALEAELLRIRDSLQVMEDHYRRTEGENAALWGRL</sequence>
<protein>
    <recommendedName>
        <fullName evidence="3">PE family protein</fullName>
    </recommendedName>
</protein>